<evidence type="ECO:0000256" key="1">
    <source>
        <dbReference type="SAM" id="SignalP"/>
    </source>
</evidence>
<dbReference type="SUPFAM" id="SSF56601">
    <property type="entry name" value="beta-lactamase/transpeptidase-like"/>
    <property type="match status" value="1"/>
</dbReference>
<dbReference type="OrthoDB" id="3174977at2"/>
<dbReference type="AlphaFoldDB" id="A0A3M8APA2"/>
<dbReference type="GO" id="GO:0016787">
    <property type="term" value="F:hydrolase activity"/>
    <property type="evidence" value="ECO:0007669"/>
    <property type="project" value="UniProtKB-KW"/>
</dbReference>
<dbReference type="InterPro" id="IPR012338">
    <property type="entry name" value="Beta-lactam/transpept-like"/>
</dbReference>
<dbReference type="Pfam" id="PF00144">
    <property type="entry name" value="Beta-lactamase"/>
    <property type="match status" value="1"/>
</dbReference>
<gene>
    <name evidence="3" type="ORF">EDM22_01175</name>
</gene>
<dbReference type="PANTHER" id="PTHR46825:SF7">
    <property type="entry name" value="D-ALANYL-D-ALANINE CARBOXYPEPTIDASE"/>
    <property type="match status" value="1"/>
</dbReference>
<protein>
    <submittedName>
        <fullName evidence="3">Class A beta-lactamase-related serine hydrolase</fullName>
    </submittedName>
</protein>
<sequence length="428" mass="45047">MPSTTRTALLALTLSLFVVAGVGGCASQASDVSPTATPAADGSDGGLVVVEDGLGADLGEQLTAAATEAFDGVSAPGAVMAVRTPEGTWAATVGFEDWDETVPMTADVNHRVGSVTKTYTVTALLQLAEQGDLSLDDPIEKYVPGMPNGDATLYELAAMRSGIPSYTFNAEFEQKLFDDPNHVWTPEALTDIVRGEEPMFAPGTKTFYSNTNTVLLGMVIEQVTGKPIEDVLQEQIIEPLGLDGTVFPTDASFPDPHARGYTLQGVDDGVPVETTDWNPSWGWTAGSIISDLDDLLTWSETLATGDGLLSPEWQQQRIDSFDFDLPVYAGDGVDRPQTPARAYGLGLGLALGWYGHDGTMPGFNTVLQHHLESGTTLIVMTNSDIKSGECPEGTGTVDGGRTSGTCSDPAVFIGNALAEVMGHPLVEG</sequence>
<comment type="caution">
    <text evidence="3">The sequence shown here is derived from an EMBL/GenBank/DDBJ whole genome shotgun (WGS) entry which is preliminary data.</text>
</comment>
<dbReference type="PROSITE" id="PS51257">
    <property type="entry name" value="PROKAR_LIPOPROTEIN"/>
    <property type="match status" value="1"/>
</dbReference>
<dbReference type="PANTHER" id="PTHR46825">
    <property type="entry name" value="D-ALANYL-D-ALANINE-CARBOXYPEPTIDASE/ENDOPEPTIDASE AMPH"/>
    <property type="match status" value="1"/>
</dbReference>
<feature type="signal peptide" evidence="1">
    <location>
        <begin position="1"/>
        <end position="20"/>
    </location>
</feature>
<proteinExistence type="predicted"/>
<feature type="chain" id="PRO_5038487186" evidence="1">
    <location>
        <begin position="21"/>
        <end position="428"/>
    </location>
</feature>
<organism evidence="3 4">
    <name type="scientific">Agromyces tardus</name>
    <dbReference type="NCBI Taxonomy" id="2583849"/>
    <lineage>
        <taxon>Bacteria</taxon>
        <taxon>Bacillati</taxon>
        <taxon>Actinomycetota</taxon>
        <taxon>Actinomycetes</taxon>
        <taxon>Micrococcales</taxon>
        <taxon>Microbacteriaceae</taxon>
        <taxon>Agromyces</taxon>
    </lineage>
</organism>
<accession>A0A3M8APA2</accession>
<keyword evidence="3" id="KW-0378">Hydrolase</keyword>
<dbReference type="InterPro" id="IPR001466">
    <property type="entry name" value="Beta-lactam-related"/>
</dbReference>
<evidence type="ECO:0000313" key="3">
    <source>
        <dbReference type="EMBL" id="RNB52345.1"/>
    </source>
</evidence>
<dbReference type="Proteomes" id="UP000275048">
    <property type="component" value="Unassembled WGS sequence"/>
</dbReference>
<dbReference type="RefSeq" id="WP_122935183.1">
    <property type="nucleotide sequence ID" value="NZ_JBHSNT010000007.1"/>
</dbReference>
<reference evidence="3 4" key="1">
    <citation type="submission" date="2018-10" db="EMBL/GenBank/DDBJ databases">
        <title>Isolation, diversity and antibacterial activity of antinobacteria from the wheat rhizosphere soil.</title>
        <authorList>
            <person name="Sun T."/>
        </authorList>
    </citation>
    <scope>NUCLEOTIDE SEQUENCE [LARGE SCALE GENOMIC DNA]</scope>
    <source>
        <strain evidence="3 4">SJ-23</strain>
    </source>
</reference>
<evidence type="ECO:0000259" key="2">
    <source>
        <dbReference type="Pfam" id="PF00144"/>
    </source>
</evidence>
<dbReference type="Gene3D" id="3.40.710.10">
    <property type="entry name" value="DD-peptidase/beta-lactamase superfamily"/>
    <property type="match status" value="1"/>
</dbReference>
<dbReference type="InterPro" id="IPR050491">
    <property type="entry name" value="AmpC-like"/>
</dbReference>
<keyword evidence="1" id="KW-0732">Signal</keyword>
<evidence type="ECO:0000313" key="4">
    <source>
        <dbReference type="Proteomes" id="UP000275048"/>
    </source>
</evidence>
<keyword evidence="4" id="KW-1185">Reference proteome</keyword>
<name>A0A3M8APA2_9MICO</name>
<feature type="domain" description="Beta-lactamase-related" evidence="2">
    <location>
        <begin position="73"/>
        <end position="385"/>
    </location>
</feature>
<dbReference type="EMBL" id="RHHB01000001">
    <property type="protein sequence ID" value="RNB52345.1"/>
    <property type="molecule type" value="Genomic_DNA"/>
</dbReference>